<evidence type="ECO:0000313" key="2">
    <source>
        <dbReference type="Proteomes" id="UP001352852"/>
    </source>
</evidence>
<dbReference type="EMBL" id="JAHUTJ010067476">
    <property type="protein sequence ID" value="MED6291120.1"/>
    <property type="molecule type" value="Genomic_DNA"/>
</dbReference>
<keyword evidence="2" id="KW-1185">Reference proteome</keyword>
<sequence length="69" mass="8008">MLRRRSQNSLHQFICGDPVICFEWHYLLTISKEKQAGSPTRNRGTGTYEWLTDVEFAHSILEEPQGVKT</sequence>
<reference evidence="1 2" key="1">
    <citation type="submission" date="2021-06" db="EMBL/GenBank/DDBJ databases">
        <authorList>
            <person name="Palmer J.M."/>
        </authorList>
    </citation>
    <scope>NUCLEOTIDE SEQUENCE [LARGE SCALE GENOMIC DNA]</scope>
    <source>
        <strain evidence="1 2">CL_MEX2019</strain>
        <tissue evidence="1">Muscle</tissue>
    </source>
</reference>
<dbReference type="Proteomes" id="UP001352852">
    <property type="component" value="Unassembled WGS sequence"/>
</dbReference>
<gene>
    <name evidence="1" type="ORF">CHARACLAT_020275</name>
</gene>
<protein>
    <submittedName>
        <fullName evidence="1">Uncharacterized protein</fullName>
    </submittedName>
</protein>
<proteinExistence type="predicted"/>
<name>A0ABU7EYG8_9TELE</name>
<comment type="caution">
    <text evidence="1">The sequence shown here is derived from an EMBL/GenBank/DDBJ whole genome shotgun (WGS) entry which is preliminary data.</text>
</comment>
<accession>A0ABU7EYG8</accession>
<organism evidence="1 2">
    <name type="scientific">Characodon lateralis</name>
    <dbReference type="NCBI Taxonomy" id="208331"/>
    <lineage>
        <taxon>Eukaryota</taxon>
        <taxon>Metazoa</taxon>
        <taxon>Chordata</taxon>
        <taxon>Craniata</taxon>
        <taxon>Vertebrata</taxon>
        <taxon>Euteleostomi</taxon>
        <taxon>Actinopterygii</taxon>
        <taxon>Neopterygii</taxon>
        <taxon>Teleostei</taxon>
        <taxon>Neoteleostei</taxon>
        <taxon>Acanthomorphata</taxon>
        <taxon>Ovalentaria</taxon>
        <taxon>Atherinomorphae</taxon>
        <taxon>Cyprinodontiformes</taxon>
        <taxon>Goodeidae</taxon>
        <taxon>Characodon</taxon>
    </lineage>
</organism>
<evidence type="ECO:0000313" key="1">
    <source>
        <dbReference type="EMBL" id="MED6291120.1"/>
    </source>
</evidence>